<dbReference type="Pfam" id="PF02895">
    <property type="entry name" value="H-kinase_dim"/>
    <property type="match status" value="1"/>
</dbReference>
<dbReference type="SUPFAM" id="SSF55874">
    <property type="entry name" value="ATPase domain of HSP90 chaperone/DNA topoisomerase II/histidine kinase"/>
    <property type="match status" value="1"/>
</dbReference>
<reference evidence="16 17" key="1">
    <citation type="submission" date="2019-03" db="EMBL/GenBank/DDBJ databases">
        <title>Genomic Encyclopedia of Type Strains, Phase IV (KMG-IV): sequencing the most valuable type-strain genomes for metagenomic binning, comparative biology and taxonomic classification.</title>
        <authorList>
            <person name="Goeker M."/>
        </authorList>
    </citation>
    <scope>NUCLEOTIDE SEQUENCE [LARGE SCALE GENOMIC DNA]</scope>
    <source>
        <strain evidence="16 17">DSM 25059</strain>
    </source>
</reference>
<dbReference type="SMART" id="SM00260">
    <property type="entry name" value="CheW"/>
    <property type="match status" value="1"/>
</dbReference>
<dbReference type="PROSITE" id="PS50109">
    <property type="entry name" value="HIS_KIN"/>
    <property type="match status" value="1"/>
</dbReference>
<evidence type="ECO:0000256" key="2">
    <source>
        <dbReference type="ARBA" id="ARBA00012438"/>
    </source>
</evidence>
<evidence type="ECO:0000256" key="8">
    <source>
        <dbReference type="ARBA" id="ARBA00022777"/>
    </source>
</evidence>
<evidence type="ECO:0000256" key="1">
    <source>
        <dbReference type="ARBA" id="ARBA00000085"/>
    </source>
</evidence>
<dbReference type="SMART" id="SM00387">
    <property type="entry name" value="HATPase_c"/>
    <property type="match status" value="1"/>
</dbReference>
<evidence type="ECO:0000256" key="10">
    <source>
        <dbReference type="ARBA" id="ARBA00023012"/>
    </source>
</evidence>
<dbReference type="SUPFAM" id="SSF47384">
    <property type="entry name" value="Homodimeric domain of signal transducing histidine kinase"/>
    <property type="match status" value="1"/>
</dbReference>
<feature type="modified residue" description="Phosphohistidine" evidence="12">
    <location>
        <position position="46"/>
    </location>
</feature>
<dbReference type="GO" id="GO:0005737">
    <property type="term" value="C:cytoplasm"/>
    <property type="evidence" value="ECO:0007669"/>
    <property type="project" value="InterPro"/>
</dbReference>
<protein>
    <recommendedName>
        <fullName evidence="3">Chemotaxis protein CheA</fullName>
        <ecNumber evidence="2">2.7.13.3</ecNumber>
    </recommendedName>
</protein>
<dbReference type="SMART" id="SM01231">
    <property type="entry name" value="H-kinase_dim"/>
    <property type="match status" value="1"/>
</dbReference>
<dbReference type="Proteomes" id="UP000295493">
    <property type="component" value="Unassembled WGS sequence"/>
</dbReference>
<evidence type="ECO:0000259" key="13">
    <source>
        <dbReference type="PROSITE" id="PS50109"/>
    </source>
</evidence>
<proteinExistence type="predicted"/>
<keyword evidence="17" id="KW-1185">Reference proteome</keyword>
<evidence type="ECO:0000256" key="6">
    <source>
        <dbReference type="ARBA" id="ARBA00022679"/>
    </source>
</evidence>
<comment type="catalytic activity">
    <reaction evidence="1">
        <text>ATP + protein L-histidine = ADP + protein N-phospho-L-histidine.</text>
        <dbReference type="EC" id="2.7.13.3"/>
    </reaction>
</comment>
<dbReference type="GO" id="GO:0000155">
    <property type="term" value="F:phosphorelay sensor kinase activity"/>
    <property type="evidence" value="ECO:0007669"/>
    <property type="project" value="InterPro"/>
</dbReference>
<dbReference type="InterPro" id="IPR051315">
    <property type="entry name" value="Bact_Chemotaxis_CheA"/>
</dbReference>
<dbReference type="Pfam" id="PF01584">
    <property type="entry name" value="CheW"/>
    <property type="match status" value="1"/>
</dbReference>
<dbReference type="FunFam" id="3.30.565.10:FF:000016">
    <property type="entry name" value="Chemotaxis protein CheA, putative"/>
    <property type="match status" value="1"/>
</dbReference>
<accession>A0A4R6FX07</accession>
<comment type="function">
    <text evidence="11">Involved in the transmission of sensory signals from the chemoreceptors to the flagellar motors. CheA is autophosphorylated; it can transfer its phosphate group to either CheB or CheY.</text>
</comment>
<keyword evidence="4" id="KW-0145">Chemotaxis</keyword>
<dbReference type="RefSeq" id="WP_133493691.1">
    <property type="nucleotide sequence ID" value="NZ_BMLU01000001.1"/>
</dbReference>
<dbReference type="OrthoDB" id="9803176at2"/>
<dbReference type="InterPro" id="IPR005467">
    <property type="entry name" value="His_kinase_dom"/>
</dbReference>
<dbReference type="GO" id="GO:0006935">
    <property type="term" value="P:chemotaxis"/>
    <property type="evidence" value="ECO:0007669"/>
    <property type="project" value="UniProtKB-KW"/>
</dbReference>
<dbReference type="InterPro" id="IPR036641">
    <property type="entry name" value="HPT_dom_sf"/>
</dbReference>
<dbReference type="CDD" id="cd00731">
    <property type="entry name" value="CheA_reg"/>
    <property type="match status" value="1"/>
</dbReference>
<dbReference type="Gene3D" id="2.30.30.40">
    <property type="entry name" value="SH3 Domains"/>
    <property type="match status" value="1"/>
</dbReference>
<dbReference type="SUPFAM" id="SSF47226">
    <property type="entry name" value="Histidine-containing phosphotransfer domain, HPT domain"/>
    <property type="match status" value="1"/>
</dbReference>
<dbReference type="InterPro" id="IPR008207">
    <property type="entry name" value="Sig_transdc_His_kin_Hpt_dom"/>
</dbReference>
<name>A0A4R6FX07_9SPHN</name>
<dbReference type="EMBL" id="SNWD01000001">
    <property type="protein sequence ID" value="TDN86463.1"/>
    <property type="molecule type" value="Genomic_DNA"/>
</dbReference>
<evidence type="ECO:0000256" key="4">
    <source>
        <dbReference type="ARBA" id="ARBA00022500"/>
    </source>
</evidence>
<dbReference type="CDD" id="cd00088">
    <property type="entry name" value="HPT"/>
    <property type="match status" value="1"/>
</dbReference>
<keyword evidence="8 16" id="KW-0418">Kinase</keyword>
<dbReference type="InterPro" id="IPR002545">
    <property type="entry name" value="CheW-lke_dom"/>
</dbReference>
<evidence type="ECO:0000313" key="17">
    <source>
        <dbReference type="Proteomes" id="UP000295493"/>
    </source>
</evidence>
<dbReference type="Pfam" id="PF01627">
    <property type="entry name" value="Hpt"/>
    <property type="match status" value="1"/>
</dbReference>
<dbReference type="Gene3D" id="1.10.287.560">
    <property type="entry name" value="Histidine kinase CheA-like, homodimeric domain"/>
    <property type="match status" value="1"/>
</dbReference>
<evidence type="ECO:0000259" key="14">
    <source>
        <dbReference type="PROSITE" id="PS50851"/>
    </source>
</evidence>
<dbReference type="InterPro" id="IPR036097">
    <property type="entry name" value="HisK_dim/P_sf"/>
</dbReference>
<dbReference type="CDD" id="cd16916">
    <property type="entry name" value="HATPase_CheA-like"/>
    <property type="match status" value="1"/>
</dbReference>
<dbReference type="SMART" id="SM00073">
    <property type="entry name" value="HPT"/>
    <property type="match status" value="1"/>
</dbReference>
<dbReference type="InterPro" id="IPR003594">
    <property type="entry name" value="HATPase_dom"/>
</dbReference>
<evidence type="ECO:0000256" key="5">
    <source>
        <dbReference type="ARBA" id="ARBA00022553"/>
    </source>
</evidence>
<dbReference type="Gene3D" id="3.30.565.10">
    <property type="entry name" value="Histidine kinase-like ATPase, C-terminal domain"/>
    <property type="match status" value="1"/>
</dbReference>
<dbReference type="Pfam" id="PF02518">
    <property type="entry name" value="HATPase_c"/>
    <property type="match status" value="1"/>
</dbReference>
<organism evidence="16 17">
    <name type="scientific">Stakelama pacifica</name>
    <dbReference type="NCBI Taxonomy" id="517720"/>
    <lineage>
        <taxon>Bacteria</taxon>
        <taxon>Pseudomonadati</taxon>
        <taxon>Pseudomonadota</taxon>
        <taxon>Alphaproteobacteria</taxon>
        <taxon>Sphingomonadales</taxon>
        <taxon>Sphingomonadaceae</taxon>
        <taxon>Stakelama</taxon>
    </lineage>
</organism>
<feature type="domain" description="CheW-like" evidence="14">
    <location>
        <begin position="523"/>
        <end position="655"/>
    </location>
</feature>
<dbReference type="InterPro" id="IPR037006">
    <property type="entry name" value="CheA-like_homodim_sf"/>
</dbReference>
<sequence length="669" mass="71175">MSRPDPAETFRQEARDLLEALEQALLDLSEDHGDRELVDTAFRALHTLKGSGSMSGFDEVAAFVHDFETAFDRVRKGLAPISDALVRIALNAKDHVQLLIAEPGVHAAAGMPILAALHALVAENGVAAPPPGDAAMARPAKTVAEDGSASGWRVRFRLPGDAMAMGTNPLLLLEELRDLGPCEIVADDEAVPPLDDFDPLVIYLGWDVTLRADVPREAIEDVFLFLRDAMELSIDPLADERAEAGSDGADEPADVPVERAAPIKAAAASASKSGGASLRVAAERLDELMDCVGELVIAQARLSQIAGHSQDVGLSSVAEDIERLAATLRDTTMSVRMVPIGSLFGRFRRLVHDLADDLGKEVQFVTMGEETELDKTMVERLADPLVHIIRNAIDHGMEKPDKRLADGKSTCGTVRLTAVHSGAEVAISVSDDGAGLNAQRIRAKAEEAGLITPEARLSDHELFQYIFHPGFSTAQEITSISGRGVGMDVVKRAIEGLRGTIELTSKAGEGTKATLRLPLTLAIVEGMLVRVGDGRYAIPLSAVEECLELPASEVAGTSGRNFLDVRGTLVPYLRLREMFGTDAPPDLHQKVVIVGSGDLRVGLVVDQIIGNAQTVIKSLSRLHAGIGTFSGATILGDGEVALILDVAQLVSSAEQQQRRVSGRNLGIAA</sequence>
<dbReference type="PROSITE" id="PS50851">
    <property type="entry name" value="CHEW"/>
    <property type="match status" value="1"/>
</dbReference>
<keyword evidence="10" id="KW-0902">Two-component regulatory system</keyword>
<dbReference type="PANTHER" id="PTHR43395">
    <property type="entry name" value="SENSOR HISTIDINE KINASE CHEA"/>
    <property type="match status" value="1"/>
</dbReference>
<comment type="caution">
    <text evidence="16">The sequence shown here is derived from an EMBL/GenBank/DDBJ whole genome shotgun (WGS) entry which is preliminary data.</text>
</comment>
<dbReference type="InterPro" id="IPR036061">
    <property type="entry name" value="CheW-like_dom_sf"/>
</dbReference>
<keyword evidence="5 12" id="KW-0597">Phosphoprotein</keyword>
<dbReference type="EC" id="2.7.13.3" evidence="2"/>
<feature type="domain" description="HPt" evidence="15">
    <location>
        <begin position="1"/>
        <end position="103"/>
    </location>
</feature>
<gene>
    <name evidence="16" type="ORF">EV664_10132</name>
</gene>
<dbReference type="PRINTS" id="PR00344">
    <property type="entry name" value="BCTRLSENSOR"/>
</dbReference>
<dbReference type="GO" id="GO:0005524">
    <property type="term" value="F:ATP binding"/>
    <property type="evidence" value="ECO:0007669"/>
    <property type="project" value="UniProtKB-KW"/>
</dbReference>
<dbReference type="AlphaFoldDB" id="A0A4R6FX07"/>
<dbReference type="SUPFAM" id="SSF50341">
    <property type="entry name" value="CheW-like"/>
    <property type="match status" value="1"/>
</dbReference>
<dbReference type="PROSITE" id="PS50894">
    <property type="entry name" value="HPT"/>
    <property type="match status" value="1"/>
</dbReference>
<evidence type="ECO:0000256" key="12">
    <source>
        <dbReference type="PROSITE-ProRule" id="PRU00110"/>
    </source>
</evidence>
<dbReference type="InterPro" id="IPR004105">
    <property type="entry name" value="CheA-like_dim"/>
</dbReference>
<evidence type="ECO:0000256" key="11">
    <source>
        <dbReference type="ARBA" id="ARBA00035100"/>
    </source>
</evidence>
<keyword evidence="9" id="KW-0067">ATP-binding</keyword>
<dbReference type="Gene3D" id="1.20.120.160">
    <property type="entry name" value="HPT domain"/>
    <property type="match status" value="1"/>
</dbReference>
<evidence type="ECO:0000256" key="7">
    <source>
        <dbReference type="ARBA" id="ARBA00022741"/>
    </source>
</evidence>
<dbReference type="PANTHER" id="PTHR43395:SF10">
    <property type="entry name" value="CHEMOTAXIS PROTEIN CHEA"/>
    <property type="match status" value="1"/>
</dbReference>
<feature type="domain" description="Histidine kinase" evidence="13">
    <location>
        <begin position="314"/>
        <end position="521"/>
    </location>
</feature>
<evidence type="ECO:0000259" key="15">
    <source>
        <dbReference type="PROSITE" id="PS50894"/>
    </source>
</evidence>
<keyword evidence="7" id="KW-0547">Nucleotide-binding</keyword>
<evidence type="ECO:0000256" key="9">
    <source>
        <dbReference type="ARBA" id="ARBA00022840"/>
    </source>
</evidence>
<dbReference type="InterPro" id="IPR004358">
    <property type="entry name" value="Sig_transdc_His_kin-like_C"/>
</dbReference>
<evidence type="ECO:0000313" key="16">
    <source>
        <dbReference type="EMBL" id="TDN86463.1"/>
    </source>
</evidence>
<dbReference type="InterPro" id="IPR036890">
    <property type="entry name" value="HATPase_C_sf"/>
</dbReference>
<keyword evidence="6" id="KW-0808">Transferase</keyword>
<evidence type="ECO:0000256" key="3">
    <source>
        <dbReference type="ARBA" id="ARBA00021495"/>
    </source>
</evidence>